<feature type="region of interest" description="Disordered" evidence="1">
    <location>
        <begin position="1"/>
        <end position="20"/>
    </location>
</feature>
<dbReference type="EMBL" id="LAZR01001710">
    <property type="protein sequence ID" value="KKN40361.1"/>
    <property type="molecule type" value="Genomic_DNA"/>
</dbReference>
<protein>
    <submittedName>
        <fullName evidence="2">Uncharacterized protein</fullName>
    </submittedName>
</protein>
<proteinExistence type="predicted"/>
<sequence length="183" mass="20605">MANRTKKPLPTGENKEQFRRRLGRDVQRWRDFVSIREKLKDEGMHPWDAWCKAAGMFPRIGEEIDEVEVAEGLPNVSVEGPRASVRPSHWTEGGVPSSECICWVFEALGQVGKVVAGDAPSAGAWNLYKTCRGNPDASWSFYTNLWSKTIKPSNEREQLEASTDRIEVLIERLQAAMAEEESA</sequence>
<evidence type="ECO:0000313" key="2">
    <source>
        <dbReference type="EMBL" id="KKN40361.1"/>
    </source>
</evidence>
<name>A0A0F9STV1_9ZZZZ</name>
<comment type="caution">
    <text evidence="2">The sequence shown here is derived from an EMBL/GenBank/DDBJ whole genome shotgun (WGS) entry which is preliminary data.</text>
</comment>
<dbReference type="AlphaFoldDB" id="A0A0F9STV1"/>
<accession>A0A0F9STV1</accession>
<organism evidence="2">
    <name type="scientific">marine sediment metagenome</name>
    <dbReference type="NCBI Taxonomy" id="412755"/>
    <lineage>
        <taxon>unclassified sequences</taxon>
        <taxon>metagenomes</taxon>
        <taxon>ecological metagenomes</taxon>
    </lineage>
</organism>
<gene>
    <name evidence="2" type="ORF">LCGC14_0734130</name>
</gene>
<reference evidence="2" key="1">
    <citation type="journal article" date="2015" name="Nature">
        <title>Complex archaea that bridge the gap between prokaryotes and eukaryotes.</title>
        <authorList>
            <person name="Spang A."/>
            <person name="Saw J.H."/>
            <person name="Jorgensen S.L."/>
            <person name="Zaremba-Niedzwiedzka K."/>
            <person name="Martijn J."/>
            <person name="Lind A.E."/>
            <person name="van Eijk R."/>
            <person name="Schleper C."/>
            <person name="Guy L."/>
            <person name="Ettema T.J."/>
        </authorList>
    </citation>
    <scope>NUCLEOTIDE SEQUENCE</scope>
</reference>
<evidence type="ECO:0000256" key="1">
    <source>
        <dbReference type="SAM" id="MobiDB-lite"/>
    </source>
</evidence>